<accession>A0A975DEJ0</accession>
<organism evidence="1 2">
    <name type="scientific">Pseudoalteromonas xiamenensis</name>
    <dbReference type="NCBI Taxonomy" id="882626"/>
    <lineage>
        <taxon>Bacteria</taxon>
        <taxon>Pseudomonadati</taxon>
        <taxon>Pseudomonadota</taxon>
        <taxon>Gammaproteobacteria</taxon>
        <taxon>Alteromonadales</taxon>
        <taxon>Pseudoalteromonadaceae</taxon>
        <taxon>Pseudoalteromonas</taxon>
    </lineage>
</organism>
<dbReference type="AlphaFoldDB" id="A0A975DEJ0"/>
<evidence type="ECO:0000313" key="2">
    <source>
        <dbReference type="Proteomes" id="UP000664904"/>
    </source>
</evidence>
<protein>
    <submittedName>
        <fullName evidence="1">Uncharacterized protein</fullName>
    </submittedName>
</protein>
<gene>
    <name evidence="1" type="ORF">J5O05_09935</name>
</gene>
<name>A0A975DEJ0_9GAMM</name>
<proteinExistence type="predicted"/>
<evidence type="ECO:0000313" key="1">
    <source>
        <dbReference type="EMBL" id="QTH70338.1"/>
    </source>
</evidence>
<keyword evidence="2" id="KW-1185">Reference proteome</keyword>
<reference evidence="1" key="1">
    <citation type="submission" date="2021-03" db="EMBL/GenBank/DDBJ databases">
        <title>Complete Genome of Pseudoalteromonas xiamenensis STKMTI.2, a new potential marine bacterium producing anti-Vibrio compounds.</title>
        <authorList>
            <person name="Handayani D.P."/>
            <person name="Isnansetyo A."/>
            <person name="Istiqomah I."/>
            <person name="Jumina J."/>
        </authorList>
    </citation>
    <scope>NUCLEOTIDE SEQUENCE</scope>
    <source>
        <strain evidence="1">STKMTI.2</strain>
    </source>
</reference>
<dbReference type="KEGG" id="pxi:J5O05_09935"/>
<dbReference type="EMBL" id="CP072133">
    <property type="protein sequence ID" value="QTH70338.1"/>
    <property type="molecule type" value="Genomic_DNA"/>
</dbReference>
<sequence length="50" mass="5542">MIKLNKKVMKGLSGKQFSDSLTEKVAGGTHTDPTMYRGCHSQKTIEQIAF</sequence>
<dbReference type="RefSeq" id="WP_208841934.1">
    <property type="nucleotide sequence ID" value="NZ_CP072133.1"/>
</dbReference>
<dbReference type="Proteomes" id="UP000664904">
    <property type="component" value="Chromosome"/>
</dbReference>